<accession>A0A133VHV4</accession>
<dbReference type="EMBL" id="LHYF01000054">
    <property type="protein sequence ID" value="KXB06018.1"/>
    <property type="molecule type" value="Genomic_DNA"/>
</dbReference>
<evidence type="ECO:0000259" key="2">
    <source>
        <dbReference type="Pfam" id="PF22497"/>
    </source>
</evidence>
<feature type="transmembrane region" description="Helical" evidence="1">
    <location>
        <begin position="37"/>
        <end position="53"/>
    </location>
</feature>
<keyword evidence="1" id="KW-0472">Membrane</keyword>
<feature type="transmembrane region" description="Helical" evidence="1">
    <location>
        <begin position="12"/>
        <end position="31"/>
    </location>
</feature>
<gene>
    <name evidence="3" type="ORF">AKJ52_02665</name>
</gene>
<keyword evidence="1" id="KW-1133">Transmembrane helix</keyword>
<evidence type="ECO:0000256" key="1">
    <source>
        <dbReference type="SAM" id="Phobius"/>
    </source>
</evidence>
<dbReference type="Pfam" id="PF22497">
    <property type="entry name" value="DUF6989"/>
    <property type="match status" value="1"/>
</dbReference>
<feature type="domain" description="DUF6989" evidence="2">
    <location>
        <begin position="74"/>
        <end position="186"/>
    </location>
</feature>
<organism evidence="3 4">
    <name type="scientific">candidate division MSBL1 archaeon SCGC-AAA382C18</name>
    <dbReference type="NCBI Taxonomy" id="1698281"/>
    <lineage>
        <taxon>Archaea</taxon>
        <taxon>Methanobacteriati</taxon>
        <taxon>Methanobacteriota</taxon>
        <taxon>candidate division MSBL1</taxon>
    </lineage>
</organism>
<name>A0A133VHV4_9EURY</name>
<feature type="transmembrane region" description="Helical" evidence="1">
    <location>
        <begin position="100"/>
        <end position="118"/>
    </location>
</feature>
<dbReference type="InterPro" id="IPR054258">
    <property type="entry name" value="DUF6989"/>
</dbReference>
<proteinExistence type="predicted"/>
<keyword evidence="1" id="KW-0812">Transmembrane</keyword>
<feature type="transmembrane region" description="Helical" evidence="1">
    <location>
        <begin position="60"/>
        <end position="80"/>
    </location>
</feature>
<keyword evidence="4" id="KW-1185">Reference proteome</keyword>
<sequence length="244" mass="28108">MDFRKALSKTDFHVALLIGIHISSAVFYSLFSLKYDILILILLFQFLIIYLNRGKKPEMLKLAVIGITAGYVELIADFFLVSIGSLKYNPIEMFIWKSPLYMPFIWNFVIFEIGYIAVRLDEKIGRIKSAILTGLLAVLFVGGMEVLASDQNMWWYEKAALATFNQVPMYILLGEGLMFAILIFVVVDKKIITFSRLILNVNHSDNTLYKKLLKSMDKGMIFGLIILLFYIVSYYLLRLFTFLT</sequence>
<feature type="transmembrane region" description="Helical" evidence="1">
    <location>
        <begin position="169"/>
        <end position="187"/>
    </location>
</feature>
<feature type="transmembrane region" description="Helical" evidence="1">
    <location>
        <begin position="130"/>
        <end position="149"/>
    </location>
</feature>
<evidence type="ECO:0000313" key="3">
    <source>
        <dbReference type="EMBL" id="KXB06018.1"/>
    </source>
</evidence>
<reference evidence="3 4" key="1">
    <citation type="journal article" date="2016" name="Sci. Rep.">
        <title>Metabolic traits of an uncultured archaeal lineage -MSBL1- from brine pools of the Red Sea.</title>
        <authorList>
            <person name="Mwirichia R."/>
            <person name="Alam I."/>
            <person name="Rashid M."/>
            <person name="Vinu M."/>
            <person name="Ba-Alawi W."/>
            <person name="Anthony Kamau A."/>
            <person name="Kamanda Ngugi D."/>
            <person name="Goker M."/>
            <person name="Klenk H.P."/>
            <person name="Bajic V."/>
            <person name="Stingl U."/>
        </authorList>
    </citation>
    <scope>NUCLEOTIDE SEQUENCE [LARGE SCALE GENOMIC DNA]</scope>
    <source>
        <strain evidence="3">SCGC-AAA382C18</strain>
    </source>
</reference>
<feature type="transmembrane region" description="Helical" evidence="1">
    <location>
        <begin position="219"/>
        <end position="237"/>
    </location>
</feature>
<dbReference type="Proteomes" id="UP000070404">
    <property type="component" value="Unassembled WGS sequence"/>
</dbReference>
<evidence type="ECO:0000313" key="4">
    <source>
        <dbReference type="Proteomes" id="UP000070404"/>
    </source>
</evidence>
<dbReference type="AlphaFoldDB" id="A0A133VHV4"/>
<comment type="caution">
    <text evidence="3">The sequence shown here is derived from an EMBL/GenBank/DDBJ whole genome shotgun (WGS) entry which is preliminary data.</text>
</comment>
<protein>
    <recommendedName>
        <fullName evidence="2">DUF6989 domain-containing protein</fullName>
    </recommendedName>
</protein>